<gene>
    <name evidence="1" type="ORF">Syun_016479</name>
</gene>
<dbReference type="EMBL" id="JBBNAF010000007">
    <property type="protein sequence ID" value="KAK9127682.1"/>
    <property type="molecule type" value="Genomic_DNA"/>
</dbReference>
<accession>A0AAP0J7I9</accession>
<sequence length="93" mass="10787">MFVEPTMDITYPVVTINNPNNQNIVFISDDTSSSVRVPLRPLNWKQRARGSTVEVEDKMQDVEIEQTSLLRRKWDGKLTEDLHMDSNKKLRLG</sequence>
<evidence type="ECO:0000313" key="2">
    <source>
        <dbReference type="Proteomes" id="UP001420932"/>
    </source>
</evidence>
<proteinExistence type="predicted"/>
<evidence type="ECO:0000313" key="1">
    <source>
        <dbReference type="EMBL" id="KAK9127682.1"/>
    </source>
</evidence>
<reference evidence="1 2" key="1">
    <citation type="submission" date="2024-01" db="EMBL/GenBank/DDBJ databases">
        <title>Genome assemblies of Stephania.</title>
        <authorList>
            <person name="Yang L."/>
        </authorList>
    </citation>
    <scope>NUCLEOTIDE SEQUENCE [LARGE SCALE GENOMIC DNA]</scope>
    <source>
        <strain evidence="1">YNDBR</strain>
        <tissue evidence="1">Leaf</tissue>
    </source>
</reference>
<comment type="caution">
    <text evidence="1">The sequence shown here is derived from an EMBL/GenBank/DDBJ whole genome shotgun (WGS) entry which is preliminary data.</text>
</comment>
<keyword evidence="2" id="KW-1185">Reference proteome</keyword>
<dbReference type="AlphaFoldDB" id="A0AAP0J7I9"/>
<name>A0AAP0J7I9_9MAGN</name>
<protein>
    <submittedName>
        <fullName evidence="1">Uncharacterized protein</fullName>
    </submittedName>
</protein>
<organism evidence="1 2">
    <name type="scientific">Stephania yunnanensis</name>
    <dbReference type="NCBI Taxonomy" id="152371"/>
    <lineage>
        <taxon>Eukaryota</taxon>
        <taxon>Viridiplantae</taxon>
        <taxon>Streptophyta</taxon>
        <taxon>Embryophyta</taxon>
        <taxon>Tracheophyta</taxon>
        <taxon>Spermatophyta</taxon>
        <taxon>Magnoliopsida</taxon>
        <taxon>Ranunculales</taxon>
        <taxon>Menispermaceae</taxon>
        <taxon>Menispermoideae</taxon>
        <taxon>Cissampelideae</taxon>
        <taxon>Stephania</taxon>
    </lineage>
</organism>
<dbReference type="Proteomes" id="UP001420932">
    <property type="component" value="Unassembled WGS sequence"/>
</dbReference>